<reference evidence="6 7" key="1">
    <citation type="submission" date="2021-01" db="EMBL/GenBank/DDBJ databases">
        <title>Actinoplanes sp. nov. LDG1-01 isolated from lichen.</title>
        <authorList>
            <person name="Saeng-In P."/>
            <person name="Phongsopitanun W."/>
            <person name="Kanchanasin P."/>
            <person name="Yuki M."/>
            <person name="Kudo T."/>
            <person name="Ohkuma M."/>
            <person name="Tanasupawat S."/>
        </authorList>
    </citation>
    <scope>NUCLEOTIDE SEQUENCE [LARGE SCALE GENOMIC DNA]</scope>
    <source>
        <strain evidence="6 7">LDG1-01</strain>
    </source>
</reference>
<keyword evidence="7" id="KW-1185">Reference proteome</keyword>
<dbReference type="InterPro" id="IPR036390">
    <property type="entry name" value="WH_DNA-bd_sf"/>
</dbReference>
<keyword evidence="2" id="KW-0805">Transcription regulation</keyword>
<evidence type="ECO:0000256" key="2">
    <source>
        <dbReference type="ARBA" id="ARBA00023015"/>
    </source>
</evidence>
<keyword evidence="4" id="KW-0804">Transcription</keyword>
<evidence type="ECO:0000259" key="5">
    <source>
        <dbReference type="PROSITE" id="PS50931"/>
    </source>
</evidence>
<dbReference type="SUPFAM" id="SSF53850">
    <property type="entry name" value="Periplasmic binding protein-like II"/>
    <property type="match status" value="1"/>
</dbReference>
<comment type="similarity">
    <text evidence="1">Belongs to the LysR transcriptional regulatory family.</text>
</comment>
<dbReference type="InterPro" id="IPR036388">
    <property type="entry name" value="WH-like_DNA-bd_sf"/>
</dbReference>
<proteinExistence type="inferred from homology"/>
<dbReference type="EMBL" id="JAENHO010000004">
    <property type="protein sequence ID" value="MBL7255920.1"/>
    <property type="molecule type" value="Genomic_DNA"/>
</dbReference>
<dbReference type="InterPro" id="IPR000847">
    <property type="entry name" value="LysR_HTH_N"/>
</dbReference>
<protein>
    <submittedName>
        <fullName evidence="6">LysR family transcriptional regulator</fullName>
    </submittedName>
</protein>
<organism evidence="6 7">
    <name type="scientific">Paractinoplanes lichenicola</name>
    <dbReference type="NCBI Taxonomy" id="2802976"/>
    <lineage>
        <taxon>Bacteria</taxon>
        <taxon>Bacillati</taxon>
        <taxon>Actinomycetota</taxon>
        <taxon>Actinomycetes</taxon>
        <taxon>Micromonosporales</taxon>
        <taxon>Micromonosporaceae</taxon>
        <taxon>Paractinoplanes</taxon>
    </lineage>
</organism>
<dbReference type="Gene3D" id="1.10.10.10">
    <property type="entry name" value="Winged helix-like DNA-binding domain superfamily/Winged helix DNA-binding domain"/>
    <property type="match status" value="1"/>
</dbReference>
<accession>A0ABS1VMN9</accession>
<dbReference type="SUPFAM" id="SSF46785">
    <property type="entry name" value="Winged helix' DNA-binding domain"/>
    <property type="match status" value="1"/>
</dbReference>
<evidence type="ECO:0000313" key="6">
    <source>
        <dbReference type="EMBL" id="MBL7255920.1"/>
    </source>
</evidence>
<evidence type="ECO:0000256" key="1">
    <source>
        <dbReference type="ARBA" id="ARBA00009437"/>
    </source>
</evidence>
<gene>
    <name evidence="6" type="ORF">JKJ07_16580</name>
</gene>
<name>A0ABS1VMN9_9ACTN</name>
<evidence type="ECO:0000256" key="3">
    <source>
        <dbReference type="ARBA" id="ARBA00023125"/>
    </source>
</evidence>
<keyword evidence="3" id="KW-0238">DNA-binding</keyword>
<dbReference type="InterPro" id="IPR005119">
    <property type="entry name" value="LysR_subst-bd"/>
</dbReference>
<dbReference type="Pfam" id="PF00126">
    <property type="entry name" value="HTH_1"/>
    <property type="match status" value="1"/>
</dbReference>
<dbReference type="RefSeq" id="WP_202992424.1">
    <property type="nucleotide sequence ID" value="NZ_JAENHO010000004.1"/>
</dbReference>
<evidence type="ECO:0000256" key="4">
    <source>
        <dbReference type="ARBA" id="ARBA00023163"/>
    </source>
</evidence>
<dbReference type="PANTHER" id="PTHR30346">
    <property type="entry name" value="TRANSCRIPTIONAL DUAL REGULATOR HCAR-RELATED"/>
    <property type="match status" value="1"/>
</dbReference>
<dbReference type="PROSITE" id="PS50931">
    <property type="entry name" value="HTH_LYSR"/>
    <property type="match status" value="1"/>
</dbReference>
<dbReference type="Gene3D" id="3.40.190.290">
    <property type="match status" value="1"/>
</dbReference>
<dbReference type="CDD" id="cd05466">
    <property type="entry name" value="PBP2_LTTR_substrate"/>
    <property type="match status" value="1"/>
</dbReference>
<dbReference type="PANTHER" id="PTHR30346:SF30">
    <property type="entry name" value="SMALL NEUTRAL PROTEASE REGULATORY PROTEIN"/>
    <property type="match status" value="1"/>
</dbReference>
<evidence type="ECO:0000313" key="7">
    <source>
        <dbReference type="Proteomes" id="UP000598996"/>
    </source>
</evidence>
<feature type="domain" description="HTH lysR-type" evidence="5">
    <location>
        <begin position="1"/>
        <end position="58"/>
    </location>
</feature>
<comment type="caution">
    <text evidence="6">The sequence shown here is derived from an EMBL/GenBank/DDBJ whole genome shotgun (WGS) entry which is preliminary data.</text>
</comment>
<sequence>MELRQLKHFVALAEERSFTRAAARELIVQSGLSSSIRGLEQDVGAALVRRGSRPVTLTAEGEALLPEARRALRAAEDGRKAVRDVASVISGRLSVGMAQTSGTGCPFLEWLSAFAQAHPGLDVTVEQLSDAQMLDRLAAAGLDCALTASPARADVFDVYPISTTALQAIVPAGHRLARATKVRLADLAAERFVEMQPGSGTRARTDAIFAERHLTREIACTVNEWSMLVDLVSAGMGVALVPEGLVGTAVAVVPLADVTIEQRWTLVLPAPGEQTPAARRFAQFVLGRQTTYRTSARRPTA</sequence>
<dbReference type="Proteomes" id="UP000598996">
    <property type="component" value="Unassembled WGS sequence"/>
</dbReference>
<dbReference type="Pfam" id="PF03466">
    <property type="entry name" value="LysR_substrate"/>
    <property type="match status" value="1"/>
</dbReference>